<keyword evidence="8" id="KW-1185">Reference proteome</keyword>
<dbReference type="InterPro" id="IPR015890">
    <property type="entry name" value="Chorismate_C"/>
</dbReference>
<evidence type="ECO:0000256" key="3">
    <source>
        <dbReference type="ARBA" id="ARBA00012824"/>
    </source>
</evidence>
<comment type="similarity">
    <text evidence="2">Belongs to the isochorismate synthase family.</text>
</comment>
<dbReference type="Gene3D" id="3.60.120.10">
    <property type="entry name" value="Anthranilate synthase"/>
    <property type="match status" value="1"/>
</dbReference>
<proteinExistence type="inferred from homology"/>
<protein>
    <recommendedName>
        <fullName evidence="3">isochorismate synthase</fullName>
        <ecNumber evidence="3">5.4.4.2</ecNumber>
    </recommendedName>
    <alternativeName>
        <fullName evidence="5">Isochorismate mutase</fullName>
    </alternativeName>
</protein>
<evidence type="ECO:0000256" key="1">
    <source>
        <dbReference type="ARBA" id="ARBA00000799"/>
    </source>
</evidence>
<accession>A0ABT6XNG5</accession>
<keyword evidence="4 7" id="KW-0413">Isomerase</keyword>
<dbReference type="SUPFAM" id="SSF56322">
    <property type="entry name" value="ADC synthase"/>
    <property type="match status" value="1"/>
</dbReference>
<dbReference type="InterPro" id="IPR004561">
    <property type="entry name" value="IsoChor_synthase"/>
</dbReference>
<feature type="domain" description="Chorismate-utilising enzyme C-terminal" evidence="6">
    <location>
        <begin position="95"/>
        <end position="345"/>
    </location>
</feature>
<comment type="caution">
    <text evidence="7">The sequence shown here is derived from an EMBL/GenBank/DDBJ whole genome shotgun (WGS) entry which is preliminary data.</text>
</comment>
<organism evidence="7 8">
    <name type="scientific">Flavobacterium sedimenticola</name>
    <dbReference type="NCBI Taxonomy" id="3043286"/>
    <lineage>
        <taxon>Bacteria</taxon>
        <taxon>Pseudomonadati</taxon>
        <taxon>Bacteroidota</taxon>
        <taxon>Flavobacteriia</taxon>
        <taxon>Flavobacteriales</taxon>
        <taxon>Flavobacteriaceae</taxon>
        <taxon>Flavobacterium</taxon>
    </lineage>
</organism>
<dbReference type="Proteomes" id="UP001230035">
    <property type="component" value="Unassembled WGS sequence"/>
</dbReference>
<dbReference type="InterPro" id="IPR005801">
    <property type="entry name" value="ADC_synthase"/>
</dbReference>
<comment type="catalytic activity">
    <reaction evidence="1">
        <text>chorismate = isochorismate</text>
        <dbReference type="Rhea" id="RHEA:18985"/>
        <dbReference type="ChEBI" id="CHEBI:29748"/>
        <dbReference type="ChEBI" id="CHEBI:29780"/>
        <dbReference type="EC" id="5.4.4.2"/>
    </reaction>
</comment>
<dbReference type="Pfam" id="PF00425">
    <property type="entry name" value="Chorismate_bind"/>
    <property type="match status" value="1"/>
</dbReference>
<dbReference type="PANTHER" id="PTHR42839:SF2">
    <property type="entry name" value="ISOCHORISMATE SYNTHASE ENTC"/>
    <property type="match status" value="1"/>
</dbReference>
<evidence type="ECO:0000256" key="5">
    <source>
        <dbReference type="ARBA" id="ARBA00041564"/>
    </source>
</evidence>
<evidence type="ECO:0000256" key="4">
    <source>
        <dbReference type="ARBA" id="ARBA00023235"/>
    </source>
</evidence>
<dbReference type="GO" id="GO:0008909">
    <property type="term" value="F:isochorismate synthase activity"/>
    <property type="evidence" value="ECO:0007669"/>
    <property type="project" value="UniProtKB-EC"/>
</dbReference>
<name>A0ABT6XNG5_9FLAO</name>
<dbReference type="NCBIfam" id="TIGR00543">
    <property type="entry name" value="isochor_syn"/>
    <property type="match status" value="1"/>
</dbReference>
<dbReference type="RefSeq" id="WP_283238320.1">
    <property type="nucleotide sequence ID" value="NZ_JASGBP010000002.1"/>
</dbReference>
<dbReference type="PANTHER" id="PTHR42839">
    <property type="entry name" value="ISOCHORISMATE SYNTHASE ENTC"/>
    <property type="match status" value="1"/>
</dbReference>
<evidence type="ECO:0000313" key="8">
    <source>
        <dbReference type="Proteomes" id="UP001230035"/>
    </source>
</evidence>
<dbReference type="EC" id="5.4.4.2" evidence="3"/>
<evidence type="ECO:0000259" key="6">
    <source>
        <dbReference type="Pfam" id="PF00425"/>
    </source>
</evidence>
<sequence length="354" mass="39761">MTDLFLKLITQREQNLPFVLYVKPHSERIVGLFQQNDHLYFLEDFKAKGFVFAPFDGSLIPIIPQNQSEVYVEKIQATDYILSGNPTAVTDEVAKADFEKLVQKGVDAIAAGQFGKVVLSRKEIVPLSQWDLEVMFKKMIALYPSAFRYCFFHPKIGLWMGATPEQLLKVNQKELQTVALAGTQTASESQKVVWHDKEIEEQHFVSEFIIAGLEQEVSAMTVSSPYSAKAGHLWHIKTDITATLKSQKALGKVIAILHPTPAVCGLPKDKAKAFILEHEGYDREYYSGFLGELNIDLATFRTNVSDLYVNLRCMKVRPHAAELFVGCGITQSSIPADEFAETVHKSMTMKKVLN</sequence>
<gene>
    <name evidence="7" type="ORF">QHT84_04285</name>
</gene>
<evidence type="ECO:0000256" key="2">
    <source>
        <dbReference type="ARBA" id="ARBA00005297"/>
    </source>
</evidence>
<reference evidence="7 8" key="1">
    <citation type="submission" date="2023-05" db="EMBL/GenBank/DDBJ databases">
        <title>Flavobacterium sedimenti sp. nov., isolated from the sediment.</title>
        <authorList>
            <person name="Wu N."/>
        </authorList>
    </citation>
    <scope>NUCLEOTIDE SEQUENCE [LARGE SCALE GENOMIC DNA]</scope>
    <source>
        <strain evidence="7 8">YZ-48</strain>
    </source>
</reference>
<dbReference type="EMBL" id="JASGBP010000002">
    <property type="protein sequence ID" value="MDI9256629.1"/>
    <property type="molecule type" value="Genomic_DNA"/>
</dbReference>
<evidence type="ECO:0000313" key="7">
    <source>
        <dbReference type="EMBL" id="MDI9256629.1"/>
    </source>
</evidence>